<dbReference type="InterPro" id="IPR016036">
    <property type="entry name" value="Malonyl_transacylase_ACP-bd"/>
</dbReference>
<dbReference type="PIRSF" id="PIRSF000446">
    <property type="entry name" value="Mct"/>
    <property type="match status" value="1"/>
</dbReference>
<dbReference type="SMART" id="SM00827">
    <property type="entry name" value="PKS_AT"/>
    <property type="match status" value="1"/>
</dbReference>
<evidence type="ECO:0000256" key="6">
    <source>
        <dbReference type="PIRNR" id="PIRNR000446"/>
    </source>
</evidence>
<dbReference type="NCBIfam" id="TIGR00128">
    <property type="entry name" value="fabD"/>
    <property type="match status" value="1"/>
</dbReference>
<dbReference type="PANTHER" id="PTHR42681">
    <property type="entry name" value="MALONYL-COA-ACYL CARRIER PROTEIN TRANSACYLASE, MITOCHONDRIAL"/>
    <property type="match status" value="1"/>
</dbReference>
<evidence type="ECO:0000256" key="4">
    <source>
        <dbReference type="ARBA" id="ARBA00023315"/>
    </source>
</evidence>
<evidence type="ECO:0000256" key="2">
    <source>
        <dbReference type="ARBA" id="ARBA00018953"/>
    </source>
</evidence>
<keyword evidence="3 6" id="KW-0808">Transferase</keyword>
<dbReference type="PANTHER" id="PTHR42681:SF1">
    <property type="entry name" value="MALONYL-COA-ACYL CARRIER PROTEIN TRANSACYLASE, MITOCHONDRIAL"/>
    <property type="match status" value="1"/>
</dbReference>
<dbReference type="GO" id="GO:0006633">
    <property type="term" value="P:fatty acid biosynthetic process"/>
    <property type="evidence" value="ECO:0007669"/>
    <property type="project" value="TreeGrafter"/>
</dbReference>
<dbReference type="SUPFAM" id="SSF55048">
    <property type="entry name" value="Probable ACP-binding domain of malonyl-CoA ACP transacylase"/>
    <property type="match status" value="1"/>
</dbReference>
<dbReference type="InterPro" id="IPR014043">
    <property type="entry name" value="Acyl_transferase_dom"/>
</dbReference>
<keyword evidence="4 6" id="KW-0012">Acyltransferase</keyword>
<dbReference type="InterPro" id="IPR001227">
    <property type="entry name" value="Ac_transferase_dom_sf"/>
</dbReference>
<sequence length="312" mass="32680">MGKLAFLFPGQGSQAVGMGQGLKALGGEISALFDEADEALGGGLTSLMFDGPEDQLTLTRNTQPALVLTAMAAYRLVQQETDAKPDFVAGHSLGEYAAVCAAGGFSFADAVKLTRLRGDAMQQAVPAGVGAMAAMLNMEQAVVEAVCQDAEKESGKVCVPANYNNPAQIVISGHKEGVEKAVELAKERGAKRCVMLPVSAPFHCPLMQPAADAMADALGKTEFADLSIPLVANVNAAITTDATTVRNQLVEQVTGSVRWEASIRTMLEQGVDRFVEIGTGKVLTGMMRRIDKSAKAVNVAGPEDLDNLKALL</sequence>
<dbReference type="Gene3D" id="3.30.70.250">
    <property type="entry name" value="Malonyl-CoA ACP transacylase, ACP-binding"/>
    <property type="match status" value="1"/>
</dbReference>
<feature type="domain" description="Malonyl-CoA:ACP transacylase (MAT)" evidence="8">
    <location>
        <begin position="7"/>
        <end position="307"/>
    </location>
</feature>
<comment type="similarity">
    <text evidence="6">Belongs to the fabD family.</text>
</comment>
<dbReference type="InterPro" id="IPR004410">
    <property type="entry name" value="Malonyl_CoA-ACP_transAc_FabD"/>
</dbReference>
<evidence type="ECO:0000256" key="1">
    <source>
        <dbReference type="ARBA" id="ARBA00013258"/>
    </source>
</evidence>
<dbReference type="AlphaFoldDB" id="A0A1S7LG20"/>
<evidence type="ECO:0000256" key="3">
    <source>
        <dbReference type="ARBA" id="ARBA00022679"/>
    </source>
</evidence>
<dbReference type="InterPro" id="IPR050858">
    <property type="entry name" value="Mal-CoA-ACP_Trans/PKS_FabD"/>
</dbReference>
<dbReference type="InterPro" id="IPR024925">
    <property type="entry name" value="Malonyl_CoA-ACP_transAc"/>
</dbReference>
<dbReference type="GO" id="GO:0004314">
    <property type="term" value="F:[acyl-carrier-protein] S-malonyltransferase activity"/>
    <property type="evidence" value="ECO:0007669"/>
    <property type="project" value="UniProtKB-EC"/>
</dbReference>
<dbReference type="InterPro" id="IPR016035">
    <property type="entry name" value="Acyl_Trfase/lysoPLipase"/>
</dbReference>
<evidence type="ECO:0000256" key="5">
    <source>
        <dbReference type="ARBA" id="ARBA00048462"/>
    </source>
</evidence>
<feature type="active site" evidence="7">
    <location>
        <position position="203"/>
    </location>
</feature>
<name>A0A1S7LG20_MAGMO</name>
<feature type="active site" evidence="7">
    <location>
        <position position="92"/>
    </location>
</feature>
<comment type="catalytic activity">
    <reaction evidence="5 6">
        <text>holo-[ACP] + malonyl-CoA = malonyl-[ACP] + CoA</text>
        <dbReference type="Rhea" id="RHEA:41792"/>
        <dbReference type="Rhea" id="RHEA-COMP:9623"/>
        <dbReference type="Rhea" id="RHEA-COMP:9685"/>
        <dbReference type="ChEBI" id="CHEBI:57287"/>
        <dbReference type="ChEBI" id="CHEBI:57384"/>
        <dbReference type="ChEBI" id="CHEBI:64479"/>
        <dbReference type="ChEBI" id="CHEBI:78449"/>
        <dbReference type="EC" id="2.3.1.39"/>
    </reaction>
</comment>
<dbReference type="Pfam" id="PF00698">
    <property type="entry name" value="Acyl_transf_1"/>
    <property type="match status" value="1"/>
</dbReference>
<evidence type="ECO:0000259" key="8">
    <source>
        <dbReference type="SMART" id="SM00827"/>
    </source>
</evidence>
<evidence type="ECO:0000256" key="7">
    <source>
        <dbReference type="PIRSR" id="PIRSR000446-1"/>
    </source>
</evidence>
<gene>
    <name evidence="9" type="primary">fabD</name>
    <name evidence="9" type="ORF">MAGMO_0798</name>
</gene>
<accession>A0A1S7LG20</accession>
<dbReference type="EMBL" id="LO017727">
    <property type="protein sequence ID" value="CRH04999.1"/>
    <property type="molecule type" value="Genomic_DNA"/>
</dbReference>
<organism evidence="9">
    <name type="scientific">Magnetococcus massalia (strain MO-1)</name>
    <dbReference type="NCBI Taxonomy" id="451514"/>
    <lineage>
        <taxon>Bacteria</taxon>
        <taxon>Pseudomonadati</taxon>
        <taxon>Pseudomonadota</taxon>
        <taxon>Magnetococcia</taxon>
        <taxon>Magnetococcales</taxon>
        <taxon>Magnetococcaceae</taxon>
        <taxon>Magnetococcus</taxon>
    </lineage>
</organism>
<dbReference type="FunFam" id="3.30.70.250:FF:000001">
    <property type="entry name" value="Malonyl CoA-acyl carrier protein transacylase"/>
    <property type="match status" value="1"/>
</dbReference>
<dbReference type="EC" id="2.3.1.39" evidence="1 6"/>
<proteinExistence type="inferred from homology"/>
<evidence type="ECO:0000313" key="9">
    <source>
        <dbReference type="EMBL" id="CRH04999.1"/>
    </source>
</evidence>
<dbReference type="SUPFAM" id="SSF52151">
    <property type="entry name" value="FabD/lysophospholipase-like"/>
    <property type="match status" value="1"/>
</dbReference>
<protein>
    <recommendedName>
        <fullName evidence="2 6">Malonyl CoA-acyl carrier protein transacylase</fullName>
        <ecNumber evidence="1 6">2.3.1.39</ecNumber>
    </recommendedName>
</protein>
<reference evidence="9" key="1">
    <citation type="submission" date="2015-04" db="EMBL/GenBank/DDBJ databases">
        <authorList>
            <person name="Syromyatnikov M.Y."/>
            <person name="Popov V.N."/>
        </authorList>
    </citation>
    <scope>NUCLEOTIDE SEQUENCE</scope>
    <source>
        <strain evidence="9">MO-1</strain>
    </source>
</reference>
<dbReference type="GO" id="GO:0005829">
    <property type="term" value="C:cytosol"/>
    <property type="evidence" value="ECO:0007669"/>
    <property type="project" value="TreeGrafter"/>
</dbReference>
<dbReference type="Gene3D" id="3.40.366.10">
    <property type="entry name" value="Malonyl-Coenzyme A Acyl Carrier Protein, domain 2"/>
    <property type="match status" value="1"/>
</dbReference>